<dbReference type="EMBL" id="CAJOBG010121140">
    <property type="protein sequence ID" value="CAF4778831.1"/>
    <property type="molecule type" value="Genomic_DNA"/>
</dbReference>
<dbReference type="AlphaFoldDB" id="A0A821N6T9"/>
<dbReference type="Proteomes" id="UP000681967">
    <property type="component" value="Unassembled WGS sequence"/>
</dbReference>
<dbReference type="EMBL" id="CAJOBH010080062">
    <property type="protein sequence ID" value="CAF4512795.1"/>
    <property type="molecule type" value="Genomic_DNA"/>
</dbReference>
<organism evidence="3 4">
    <name type="scientific">Rotaria magnacalcarata</name>
    <dbReference type="NCBI Taxonomy" id="392030"/>
    <lineage>
        <taxon>Eukaryota</taxon>
        <taxon>Metazoa</taxon>
        <taxon>Spiralia</taxon>
        <taxon>Gnathifera</taxon>
        <taxon>Rotifera</taxon>
        <taxon>Eurotatoria</taxon>
        <taxon>Bdelloidea</taxon>
        <taxon>Philodinida</taxon>
        <taxon>Philodinidae</taxon>
        <taxon>Rotaria</taxon>
    </lineage>
</organism>
<reference evidence="3" key="1">
    <citation type="submission" date="2021-02" db="EMBL/GenBank/DDBJ databases">
        <authorList>
            <person name="Nowell W R."/>
        </authorList>
    </citation>
    <scope>NUCLEOTIDE SEQUENCE</scope>
</reference>
<protein>
    <submittedName>
        <fullName evidence="3">Uncharacterized protein</fullName>
    </submittedName>
</protein>
<dbReference type="Proteomes" id="UP000676336">
    <property type="component" value="Unassembled WGS sequence"/>
</dbReference>
<evidence type="ECO:0000313" key="1">
    <source>
        <dbReference type="EMBL" id="CAF4512795.1"/>
    </source>
</evidence>
<proteinExistence type="predicted"/>
<accession>A0A821N6T9</accession>
<feature type="non-terminal residue" evidence="3">
    <location>
        <position position="1"/>
    </location>
</feature>
<dbReference type="EMBL" id="CAJOBI010096998">
    <property type="protein sequence ID" value="CAF4570040.1"/>
    <property type="molecule type" value="Genomic_DNA"/>
</dbReference>
<evidence type="ECO:0000313" key="4">
    <source>
        <dbReference type="Proteomes" id="UP000663866"/>
    </source>
</evidence>
<feature type="non-terminal residue" evidence="3">
    <location>
        <position position="81"/>
    </location>
</feature>
<sequence>EHIQWWSMEIKIRMVERGQTTTNPKEIDDESCFGYVQRVLLKYNQQTIFYQEQLKTIKARIQDSMTEEIENAIIAFVRQHG</sequence>
<comment type="caution">
    <text evidence="3">The sequence shown here is derived from an EMBL/GenBank/DDBJ whole genome shotgun (WGS) entry which is preliminary data.</text>
</comment>
<keyword evidence="4" id="KW-1185">Reference proteome</keyword>
<gene>
    <name evidence="1" type="ORF">BYL167_LOCUS36550</name>
    <name evidence="3" type="ORF">OVN521_LOCUS51112</name>
    <name evidence="2" type="ORF">SMN809_LOCUS37820</name>
</gene>
<dbReference type="Proteomes" id="UP000663866">
    <property type="component" value="Unassembled WGS sequence"/>
</dbReference>
<evidence type="ECO:0000313" key="2">
    <source>
        <dbReference type="EMBL" id="CAF4570040.1"/>
    </source>
</evidence>
<evidence type="ECO:0000313" key="3">
    <source>
        <dbReference type="EMBL" id="CAF4778831.1"/>
    </source>
</evidence>
<name>A0A821N6T9_9BILA</name>